<dbReference type="AlphaFoldDB" id="A0A9N9Y7E4"/>
<dbReference type="EMBL" id="CABFNO020001560">
    <property type="protein sequence ID" value="CAH0002039.1"/>
    <property type="molecule type" value="Genomic_DNA"/>
</dbReference>
<accession>A0A9N9Y7E4</accession>
<evidence type="ECO:0000313" key="2">
    <source>
        <dbReference type="EMBL" id="CAH0002039.1"/>
    </source>
</evidence>
<dbReference type="PROSITE" id="PS50181">
    <property type="entry name" value="FBOX"/>
    <property type="match status" value="1"/>
</dbReference>
<comment type="caution">
    <text evidence="2">The sequence shown here is derived from an EMBL/GenBank/DDBJ whole genome shotgun (WGS) entry which is preliminary data.</text>
</comment>
<gene>
    <name evidence="2" type="ORF">CBYS24578_00001810</name>
</gene>
<protein>
    <recommendedName>
        <fullName evidence="1">F-box domain-containing protein</fullName>
    </recommendedName>
</protein>
<proteinExistence type="predicted"/>
<dbReference type="OrthoDB" id="5122669at2759"/>
<reference evidence="2 3" key="2">
    <citation type="submission" date="2021-10" db="EMBL/GenBank/DDBJ databases">
        <authorList>
            <person name="Piombo E."/>
        </authorList>
    </citation>
    <scope>NUCLEOTIDE SEQUENCE [LARGE SCALE GENOMIC DNA]</scope>
</reference>
<feature type="domain" description="F-box" evidence="1">
    <location>
        <begin position="23"/>
        <end position="76"/>
    </location>
</feature>
<organism evidence="2 3">
    <name type="scientific">Clonostachys byssicola</name>
    <dbReference type="NCBI Taxonomy" id="160290"/>
    <lineage>
        <taxon>Eukaryota</taxon>
        <taxon>Fungi</taxon>
        <taxon>Dikarya</taxon>
        <taxon>Ascomycota</taxon>
        <taxon>Pezizomycotina</taxon>
        <taxon>Sordariomycetes</taxon>
        <taxon>Hypocreomycetidae</taxon>
        <taxon>Hypocreales</taxon>
        <taxon>Bionectriaceae</taxon>
        <taxon>Clonostachys</taxon>
    </lineage>
</organism>
<evidence type="ECO:0000313" key="3">
    <source>
        <dbReference type="Proteomes" id="UP000754883"/>
    </source>
</evidence>
<keyword evidence="3" id="KW-1185">Reference proteome</keyword>
<name>A0A9N9Y7E4_9HYPO</name>
<dbReference type="Proteomes" id="UP000754883">
    <property type="component" value="Unassembled WGS sequence"/>
</dbReference>
<sequence>MQNPTDMNSLTNQNTQSALEAKTSHLANLPIEVLQDILDHPDLDDDVSYLSLAFTSSWLYPHAIKRWDASRAWARVRSSFFNITEIHWHRANELKHLACFELPGVGKIKYACPTPYFPAGPVLFAWDGTEESLPHLPAVEVEGLPMHLRLRPQHTLIGDLITQVRNWNRTDPNDRLTPAAAVRIVEWLMAQGANPDQVACNRCLLSNFRTGPIEEEVRISEWMKTVGNSAHTPMTQLSYILEYSWQAQDTCVAVMVSLLKHGARFPPTVPYPKCSNAGCARRFHPFYTNVECHCSHLDDNRKGMADGEPVSTLRLAISAPCPALYLRLALHYIPKAEQGRSLFTGNGAQTSWYDLFVDSLSWEWQEQFRDQVFPIHGEQDRGYGLVPRKNRQKQVIVRAAKKLTLLERAGIIGSQEMDFIYGNLRAGLTDARRERPPPKRFYQVFGENGWGAWEKNYAEDVDLFWRKKYGIAEEEGLAVPLVSATCGMGTVRAHYAKLAKGTE</sequence>
<dbReference type="InterPro" id="IPR001810">
    <property type="entry name" value="F-box_dom"/>
</dbReference>
<reference evidence="3" key="1">
    <citation type="submission" date="2019-06" db="EMBL/GenBank/DDBJ databases">
        <authorList>
            <person name="Broberg M."/>
        </authorList>
    </citation>
    <scope>NUCLEOTIDE SEQUENCE [LARGE SCALE GENOMIC DNA]</scope>
</reference>
<evidence type="ECO:0000259" key="1">
    <source>
        <dbReference type="PROSITE" id="PS50181"/>
    </source>
</evidence>